<evidence type="ECO:0000256" key="10">
    <source>
        <dbReference type="ARBA" id="ARBA00023136"/>
    </source>
</evidence>
<dbReference type="GO" id="GO:0031210">
    <property type="term" value="F:phosphatidylcholine binding"/>
    <property type="evidence" value="ECO:0007669"/>
    <property type="project" value="TreeGrafter"/>
</dbReference>
<evidence type="ECO:0000313" key="14">
    <source>
        <dbReference type="Ensembl" id="ENSEEEP00000060165.1"/>
    </source>
</evidence>
<dbReference type="GO" id="GO:0005509">
    <property type="term" value="F:calcium ion binding"/>
    <property type="evidence" value="ECO:0007669"/>
    <property type="project" value="TreeGrafter"/>
</dbReference>
<protein>
    <recommendedName>
        <fullName evidence="13">SMP-LTD domain-containing protein</fullName>
    </recommendedName>
</protein>
<evidence type="ECO:0000256" key="8">
    <source>
        <dbReference type="ARBA" id="ARBA00023055"/>
    </source>
</evidence>
<keyword evidence="7 12" id="KW-1133">Transmembrane helix</keyword>
<dbReference type="GO" id="GO:0005789">
    <property type="term" value="C:endoplasmic reticulum membrane"/>
    <property type="evidence" value="ECO:0007669"/>
    <property type="project" value="TreeGrafter"/>
</dbReference>
<dbReference type="GeneTree" id="ENSGT00940000165191"/>
<dbReference type="InterPro" id="IPR031468">
    <property type="entry name" value="SMP_LBD"/>
</dbReference>
<keyword evidence="8" id="KW-0445">Lipid transport</keyword>
<evidence type="ECO:0000256" key="5">
    <source>
        <dbReference type="ARBA" id="ARBA00022737"/>
    </source>
</evidence>
<dbReference type="Pfam" id="PF17047">
    <property type="entry name" value="SMP_LBD"/>
    <property type="match status" value="2"/>
</dbReference>
<feature type="region of interest" description="Disordered" evidence="11">
    <location>
        <begin position="1"/>
        <end position="20"/>
    </location>
</feature>
<dbReference type="AlphaFoldDB" id="A0AAY5ET71"/>
<dbReference type="InterPro" id="IPR051634">
    <property type="entry name" value="Extended_Synaptotagmin"/>
</dbReference>
<dbReference type="PROSITE" id="PS51847">
    <property type="entry name" value="SMP"/>
    <property type="match status" value="1"/>
</dbReference>
<feature type="transmembrane region" description="Helical" evidence="12">
    <location>
        <begin position="44"/>
        <end position="71"/>
    </location>
</feature>
<proteinExistence type="predicted"/>
<evidence type="ECO:0000256" key="6">
    <source>
        <dbReference type="ARBA" id="ARBA00022837"/>
    </source>
</evidence>
<evidence type="ECO:0000256" key="12">
    <source>
        <dbReference type="SAM" id="Phobius"/>
    </source>
</evidence>
<dbReference type="InterPro" id="IPR039010">
    <property type="entry name" value="Synaptotagmin_SMP"/>
</dbReference>
<keyword evidence="4" id="KW-0479">Metal-binding</keyword>
<evidence type="ECO:0000256" key="2">
    <source>
        <dbReference type="ARBA" id="ARBA00022448"/>
    </source>
</evidence>
<evidence type="ECO:0000256" key="4">
    <source>
        <dbReference type="ARBA" id="ARBA00022723"/>
    </source>
</evidence>
<feature type="domain" description="SMP-LTD" evidence="13">
    <location>
        <begin position="113"/>
        <end position="296"/>
    </location>
</feature>
<keyword evidence="3 12" id="KW-0812">Transmembrane</keyword>
<dbReference type="PANTHER" id="PTHR45761">
    <property type="entry name" value="EXTENDED SYNAPTOTAGMIN-LIKE PROTEIN 2, ISOFORM C"/>
    <property type="match status" value="1"/>
</dbReference>
<dbReference type="GO" id="GO:0006869">
    <property type="term" value="P:lipid transport"/>
    <property type="evidence" value="ECO:0007669"/>
    <property type="project" value="UniProtKB-KW"/>
</dbReference>
<comment type="subcellular location">
    <subcellularLocation>
        <location evidence="1">Membrane</location>
    </subcellularLocation>
</comment>
<gene>
    <name evidence="14" type="primary">ESYT3</name>
</gene>
<accession>A0AAY5ET71</accession>
<keyword evidence="6" id="KW-0106">Calcium</keyword>
<reference evidence="14" key="2">
    <citation type="submission" date="2025-08" db="UniProtKB">
        <authorList>
            <consortium name="Ensembl"/>
        </authorList>
    </citation>
    <scope>IDENTIFICATION</scope>
</reference>
<keyword evidence="5" id="KW-0677">Repeat</keyword>
<reference evidence="14" key="3">
    <citation type="submission" date="2025-09" db="UniProtKB">
        <authorList>
            <consortium name="Ensembl"/>
        </authorList>
    </citation>
    <scope>IDENTIFICATION</scope>
</reference>
<evidence type="ECO:0000256" key="7">
    <source>
        <dbReference type="ARBA" id="ARBA00022989"/>
    </source>
</evidence>
<organism evidence="14 15">
    <name type="scientific">Electrophorus electricus</name>
    <name type="common">Electric eel</name>
    <name type="synonym">Gymnotus electricus</name>
    <dbReference type="NCBI Taxonomy" id="8005"/>
    <lineage>
        <taxon>Eukaryota</taxon>
        <taxon>Metazoa</taxon>
        <taxon>Chordata</taxon>
        <taxon>Craniata</taxon>
        <taxon>Vertebrata</taxon>
        <taxon>Euteleostomi</taxon>
        <taxon>Actinopterygii</taxon>
        <taxon>Neopterygii</taxon>
        <taxon>Teleostei</taxon>
        <taxon>Ostariophysi</taxon>
        <taxon>Gymnotiformes</taxon>
        <taxon>Gymnotoidei</taxon>
        <taxon>Gymnotidae</taxon>
        <taxon>Electrophorus</taxon>
    </lineage>
</organism>
<dbReference type="GO" id="GO:0008429">
    <property type="term" value="F:phosphatidylethanolamine binding"/>
    <property type="evidence" value="ECO:0007669"/>
    <property type="project" value="TreeGrafter"/>
</dbReference>
<sequence length="296" mass="33836">MSSTRANGGAPALPDNPANEDLRPSDVNRLLLEFFMYMGKAILIFYPVYLIGSLGMSISWILLSLVIWSLWEQNRKHKDIRIDTAIDFLENESCVIKTELKTLNMPAWINFSDVEKAAWMNKILHQAWPFFDMYMEKLLKDSIQATIRSSSVHLKTFTFTKVHFGQKAPTISGIRVYTYETDKREVILDLNILQGMLRVILEPLIGQAPLVGGITMFFIRRPTFHINWTGVTNLLDSPTLRNNQVSPFSESAILDVIASLMVLPNRMCFPLIDQVKVDQMRFPLPRVSTNETHTKA</sequence>
<evidence type="ECO:0000313" key="15">
    <source>
        <dbReference type="Proteomes" id="UP000314983"/>
    </source>
</evidence>
<keyword evidence="2" id="KW-0813">Transport</keyword>
<dbReference type="Proteomes" id="UP000314983">
    <property type="component" value="Chromosome 25"/>
</dbReference>
<dbReference type="Ensembl" id="ENSEEET00000059133.1">
    <property type="protein sequence ID" value="ENSEEEP00000060165.1"/>
    <property type="gene ID" value="ENSEEEG00000022429.2"/>
</dbReference>
<dbReference type="GO" id="GO:0035091">
    <property type="term" value="F:phosphatidylinositol binding"/>
    <property type="evidence" value="ECO:0007669"/>
    <property type="project" value="TreeGrafter"/>
</dbReference>
<dbReference type="GO" id="GO:0005544">
    <property type="term" value="F:calcium-dependent phospholipid binding"/>
    <property type="evidence" value="ECO:0007669"/>
    <property type="project" value="TreeGrafter"/>
</dbReference>
<evidence type="ECO:0000259" key="13">
    <source>
        <dbReference type="PROSITE" id="PS51847"/>
    </source>
</evidence>
<keyword evidence="9" id="KW-0446">Lipid-binding</keyword>
<dbReference type="PANTHER" id="PTHR45761:SF4">
    <property type="entry name" value="EXTENDED SYNAPTOTAGMIN-3"/>
    <property type="match status" value="1"/>
</dbReference>
<evidence type="ECO:0000256" key="3">
    <source>
        <dbReference type="ARBA" id="ARBA00022692"/>
    </source>
</evidence>
<keyword evidence="15" id="KW-1185">Reference proteome</keyword>
<reference evidence="14 15" key="1">
    <citation type="submission" date="2020-05" db="EMBL/GenBank/DDBJ databases">
        <title>Electrophorus electricus (electric eel) genome, fEleEle1, primary haplotype.</title>
        <authorList>
            <person name="Myers G."/>
            <person name="Meyer A."/>
            <person name="Fedrigo O."/>
            <person name="Formenti G."/>
            <person name="Rhie A."/>
            <person name="Tracey A."/>
            <person name="Sims Y."/>
            <person name="Jarvis E.D."/>
        </authorList>
    </citation>
    <scope>NUCLEOTIDE SEQUENCE [LARGE SCALE GENOMIC DNA]</scope>
</reference>
<keyword evidence="10 12" id="KW-0472">Membrane</keyword>
<name>A0AAY5ET71_ELEEL</name>
<evidence type="ECO:0000256" key="1">
    <source>
        <dbReference type="ARBA" id="ARBA00004370"/>
    </source>
</evidence>
<evidence type="ECO:0000256" key="11">
    <source>
        <dbReference type="SAM" id="MobiDB-lite"/>
    </source>
</evidence>
<evidence type="ECO:0000256" key="9">
    <source>
        <dbReference type="ARBA" id="ARBA00023121"/>
    </source>
</evidence>